<dbReference type="EMBL" id="JBHSAB010000031">
    <property type="protein sequence ID" value="MFC3909937.1"/>
    <property type="molecule type" value="Genomic_DNA"/>
</dbReference>
<sequence length="252" mass="28841">MVRNSSQLTSQNTNSPRQEQANTDPNQFETIHEFNTRILAAIEQIKNIDVRRNKYAEMISQALLAKSRSFKRDFMTDLYEKAKSSVCLLDFDQVKTLDTFIIMGEVCKAVTVPGGQSQPHRVHVSANTENNAQHNETVNEFDSRISSTLPQLIKGKEKTYKENYLQAVAREIVGKSPEFKKAFALFILNSPSHILKQERHFFRSQKYSNETLSVHKLVASLLKNQVQIVNNKVVIDDNHTLSRHADECFKKS</sequence>
<comment type="caution">
    <text evidence="2">The sequence shown here is derived from an EMBL/GenBank/DDBJ whole genome shotgun (WGS) entry which is preliminary data.</text>
</comment>
<dbReference type="RefSeq" id="WP_382344604.1">
    <property type="nucleotide sequence ID" value="NZ_JBHSAB010000031.1"/>
</dbReference>
<name>A0ABV8CIV3_9GAMM</name>
<proteinExistence type="predicted"/>
<feature type="compositionally biased region" description="Polar residues" evidence="1">
    <location>
        <begin position="16"/>
        <end position="25"/>
    </location>
</feature>
<evidence type="ECO:0000256" key="1">
    <source>
        <dbReference type="SAM" id="MobiDB-lite"/>
    </source>
</evidence>
<evidence type="ECO:0000313" key="2">
    <source>
        <dbReference type="EMBL" id="MFC3909937.1"/>
    </source>
</evidence>
<protein>
    <recommendedName>
        <fullName evidence="4">Substrate of the Dot/Icm secretion system</fullName>
    </recommendedName>
</protein>
<reference evidence="3" key="1">
    <citation type="journal article" date="2019" name="Int. J. Syst. Evol. Microbiol.">
        <title>The Global Catalogue of Microorganisms (GCM) 10K type strain sequencing project: providing services to taxonomists for standard genome sequencing and annotation.</title>
        <authorList>
            <consortium name="The Broad Institute Genomics Platform"/>
            <consortium name="The Broad Institute Genome Sequencing Center for Infectious Disease"/>
            <person name="Wu L."/>
            <person name="Ma J."/>
        </authorList>
    </citation>
    <scope>NUCLEOTIDE SEQUENCE [LARGE SCALE GENOMIC DNA]</scope>
    <source>
        <strain evidence="3">CCUG 59858</strain>
    </source>
</reference>
<organism evidence="2 3">
    <name type="scientific">Legionella dresdenensis</name>
    <dbReference type="NCBI Taxonomy" id="450200"/>
    <lineage>
        <taxon>Bacteria</taxon>
        <taxon>Pseudomonadati</taxon>
        <taxon>Pseudomonadota</taxon>
        <taxon>Gammaproteobacteria</taxon>
        <taxon>Legionellales</taxon>
        <taxon>Legionellaceae</taxon>
        <taxon>Legionella</taxon>
    </lineage>
</organism>
<dbReference type="Proteomes" id="UP001595758">
    <property type="component" value="Unassembled WGS sequence"/>
</dbReference>
<gene>
    <name evidence="2" type="ORF">ACFORL_12740</name>
</gene>
<feature type="region of interest" description="Disordered" evidence="1">
    <location>
        <begin position="1"/>
        <end position="25"/>
    </location>
</feature>
<accession>A0ABV8CIV3</accession>
<feature type="compositionally biased region" description="Low complexity" evidence="1">
    <location>
        <begin position="1"/>
        <end position="15"/>
    </location>
</feature>
<keyword evidence="3" id="KW-1185">Reference proteome</keyword>
<evidence type="ECO:0008006" key="4">
    <source>
        <dbReference type="Google" id="ProtNLM"/>
    </source>
</evidence>
<evidence type="ECO:0000313" key="3">
    <source>
        <dbReference type="Proteomes" id="UP001595758"/>
    </source>
</evidence>